<feature type="compositionally biased region" description="Basic and acidic residues" evidence="1">
    <location>
        <begin position="407"/>
        <end position="473"/>
    </location>
</feature>
<comment type="caution">
    <text evidence="3">The sequence shown here is derived from an EMBL/GenBank/DDBJ whole genome shotgun (WGS) entry which is preliminary data.</text>
</comment>
<feature type="region of interest" description="Disordered" evidence="1">
    <location>
        <begin position="102"/>
        <end position="177"/>
    </location>
</feature>
<keyword evidence="4" id="KW-1185">Reference proteome</keyword>
<accession>A0A642USN5</accession>
<feature type="compositionally biased region" description="Basic and acidic residues" evidence="1">
    <location>
        <begin position="903"/>
        <end position="916"/>
    </location>
</feature>
<feature type="region of interest" description="Disordered" evidence="1">
    <location>
        <begin position="1"/>
        <end position="83"/>
    </location>
</feature>
<feature type="compositionally biased region" description="Low complexity" evidence="1">
    <location>
        <begin position="602"/>
        <end position="618"/>
    </location>
</feature>
<feature type="compositionally biased region" description="Basic and acidic residues" evidence="1">
    <location>
        <begin position="365"/>
        <end position="376"/>
    </location>
</feature>
<feature type="compositionally biased region" description="Pro residues" evidence="1">
    <location>
        <begin position="564"/>
        <end position="575"/>
    </location>
</feature>
<dbReference type="GO" id="GO:0030010">
    <property type="term" value="P:establishment of cell polarity"/>
    <property type="evidence" value="ECO:0007669"/>
    <property type="project" value="TreeGrafter"/>
</dbReference>
<dbReference type="PANTHER" id="PTHR28089">
    <property type="entry name" value="PROTEIN ZDS1-RELATED"/>
    <property type="match status" value="1"/>
</dbReference>
<feature type="region of interest" description="Disordered" evidence="1">
    <location>
        <begin position="856"/>
        <end position="930"/>
    </location>
</feature>
<dbReference type="InterPro" id="IPR013941">
    <property type="entry name" value="ZDS1_C"/>
</dbReference>
<feature type="compositionally biased region" description="Basic and acidic residues" evidence="1">
    <location>
        <begin position="622"/>
        <end position="633"/>
    </location>
</feature>
<feature type="compositionally biased region" description="Polar residues" evidence="1">
    <location>
        <begin position="62"/>
        <end position="73"/>
    </location>
</feature>
<feature type="domain" description="Protein Zds1 C-terminal" evidence="2">
    <location>
        <begin position="764"/>
        <end position="816"/>
    </location>
</feature>
<feature type="compositionally biased region" description="Low complexity" evidence="1">
    <location>
        <begin position="119"/>
        <end position="144"/>
    </location>
</feature>
<sequence length="930" mass="102601">MAHHITETIGDMYGEGSIGSKYDPQEKELPPLPGGDENATTTEEDVEGEDQAERRKSRRASQRVSYRKSYSNESAADSAAAAAVVQQEMNNVQTLKRLSMGALPTLDPDLPQMFWLDDSAGSPSSSSSSAGGENPPGGNEASQPTSPPPVPPKSPTGLSEGDRLEAGGHGDGSSPINATHASQLLWVPAHVHPEIAPQEWKSFVQNKVAEIKANVSSSPSTGSDLVHSGSLNRRNSRLSLEINNQDEYRDGSEILQRRTSQDSNQSISRLSAQLQTLGELESLAMDPFQLARSLSHSPMSSQAPPPSHTSENERPHSTPAIPANTTQPLANDADEPILAAPSSSLRRSTRTRYSKNSLRRGGRRLRLDTERASKEGGDDEDSAGMPRSRTSPELSRPLQDFSVTDEQEQHRPLRKASLDDDYPLRAENKPGDEQKQDLPPTSEDHPPPPEPQKEPPSLKEKAQQRAKEASAERKKSKRREKQKQPEIDSITPSTTIASVPPVPSTAPPPPPSSPPTAPPPPPPQPQPQQQQQQTTPPLVPSTGNKGASSVAKPTSPSLQVQQQQPPPPPPAPTPQQPKQTKPKAKKGTWGWLFSDKSKDSNEPTTNKPNTNANTNDMNGVPDTHDKVTVDKLLNRNATDDDSEGNSSPASSPSKATFSSLFTKKKNKKEATDTDTSDSKRKKKNKKPKSKKTASRYRTRQQLEGDDDFDDEDEEEDIGGEPVGGLEGLPPQHEQEMRQLQYEQQMQQQQQEIQLPYNIPPHQVSDKSMVMLYHRYPLHIERAIYRLSHLKLANPRRPLAQQVLLSNFMYAYLNLINHGYQQQQQLQQLQMQEEMSEMQMYQGQDQQDYEHEYEYDMEPEGQPFDPYASEHQSSAYDGHFGAQSPSAESSSSSSSSGGGSNYDDMWHGDEHDNDAQSHKKSYHRDPLYGVA</sequence>
<dbReference type="AlphaFoldDB" id="A0A642USN5"/>
<feature type="compositionally biased region" description="Polar residues" evidence="1">
    <location>
        <begin position="543"/>
        <end position="560"/>
    </location>
</feature>
<dbReference type="PANTHER" id="PTHR28089:SF1">
    <property type="entry name" value="PROTEIN ZDS1-RELATED"/>
    <property type="match status" value="1"/>
</dbReference>
<dbReference type="GO" id="GO:0010971">
    <property type="term" value="P:positive regulation of G2/M transition of mitotic cell cycle"/>
    <property type="evidence" value="ECO:0007669"/>
    <property type="project" value="TreeGrafter"/>
</dbReference>
<proteinExistence type="predicted"/>
<feature type="compositionally biased region" description="Low complexity" evidence="1">
    <location>
        <begin position="527"/>
        <end position="542"/>
    </location>
</feature>
<protein>
    <recommendedName>
        <fullName evidence="2">Protein Zds1 C-terminal domain-containing protein</fullName>
    </recommendedName>
</protein>
<dbReference type="SMART" id="SM01327">
    <property type="entry name" value="Zds_C"/>
    <property type="match status" value="1"/>
</dbReference>
<reference evidence="3" key="1">
    <citation type="journal article" date="2019" name="G3 (Bethesda)">
        <title>Genome Assemblies of Two Rare Opportunistic Yeast Pathogens: Diutina rugosa (syn. Candida rugosa) and Trichomonascus ciferrii (syn. Candida ciferrii).</title>
        <authorList>
            <person name="Mixao V."/>
            <person name="Saus E."/>
            <person name="Hansen A.P."/>
            <person name="Lass-Florl C."/>
            <person name="Gabaldon T."/>
        </authorList>
    </citation>
    <scope>NUCLEOTIDE SEQUENCE</scope>
    <source>
        <strain evidence="3">CBS 4856</strain>
    </source>
</reference>
<feature type="compositionally biased region" description="Pro residues" evidence="1">
    <location>
        <begin position="500"/>
        <end position="526"/>
    </location>
</feature>
<organism evidence="3 4">
    <name type="scientific">Trichomonascus ciferrii</name>
    <dbReference type="NCBI Taxonomy" id="44093"/>
    <lineage>
        <taxon>Eukaryota</taxon>
        <taxon>Fungi</taxon>
        <taxon>Dikarya</taxon>
        <taxon>Ascomycota</taxon>
        <taxon>Saccharomycotina</taxon>
        <taxon>Dipodascomycetes</taxon>
        <taxon>Dipodascales</taxon>
        <taxon>Trichomonascaceae</taxon>
        <taxon>Trichomonascus</taxon>
        <taxon>Trichomonascus ciferrii complex</taxon>
    </lineage>
</organism>
<dbReference type="InterPro" id="IPR040206">
    <property type="entry name" value="Zds1/2"/>
</dbReference>
<evidence type="ECO:0000313" key="3">
    <source>
        <dbReference type="EMBL" id="KAA8904424.1"/>
    </source>
</evidence>
<name>A0A642USN5_9ASCO</name>
<feature type="compositionally biased region" description="Acidic residues" evidence="1">
    <location>
        <begin position="703"/>
        <end position="718"/>
    </location>
</feature>
<gene>
    <name evidence="3" type="ORF">TRICI_005474</name>
</gene>
<dbReference type="OrthoDB" id="5589766at2759"/>
<feature type="compositionally biased region" description="Low complexity" evidence="1">
    <location>
        <begin position="737"/>
        <end position="748"/>
    </location>
</feature>
<feature type="compositionally biased region" description="Basic residues" evidence="1">
    <location>
        <begin position="679"/>
        <end position="698"/>
    </location>
</feature>
<feature type="compositionally biased region" description="Basic residues" evidence="1">
    <location>
        <begin position="347"/>
        <end position="364"/>
    </location>
</feature>
<evidence type="ECO:0000259" key="2">
    <source>
        <dbReference type="SMART" id="SM01327"/>
    </source>
</evidence>
<dbReference type="VEuPathDB" id="FungiDB:TRICI_005474"/>
<dbReference type="Pfam" id="PF08632">
    <property type="entry name" value="Zds_C"/>
    <property type="match status" value="1"/>
</dbReference>
<feature type="compositionally biased region" description="Low complexity" evidence="1">
    <location>
        <begin position="74"/>
        <end position="83"/>
    </location>
</feature>
<evidence type="ECO:0000256" key="1">
    <source>
        <dbReference type="SAM" id="MobiDB-lite"/>
    </source>
</evidence>
<dbReference type="Proteomes" id="UP000761534">
    <property type="component" value="Unassembled WGS sequence"/>
</dbReference>
<feature type="compositionally biased region" description="Low complexity" evidence="1">
    <location>
        <begin position="646"/>
        <end position="659"/>
    </location>
</feature>
<dbReference type="GO" id="GO:0005737">
    <property type="term" value="C:cytoplasm"/>
    <property type="evidence" value="ECO:0007669"/>
    <property type="project" value="TreeGrafter"/>
</dbReference>
<feature type="region of interest" description="Disordered" evidence="1">
    <location>
        <begin position="294"/>
        <end position="748"/>
    </location>
</feature>
<feature type="compositionally biased region" description="Pro residues" evidence="1">
    <location>
        <begin position="145"/>
        <end position="154"/>
    </location>
</feature>
<dbReference type="EMBL" id="SWFS01000430">
    <property type="protein sequence ID" value="KAA8904424.1"/>
    <property type="molecule type" value="Genomic_DNA"/>
</dbReference>
<evidence type="ECO:0000313" key="4">
    <source>
        <dbReference type="Proteomes" id="UP000761534"/>
    </source>
</evidence>